<evidence type="ECO:0000259" key="2">
    <source>
        <dbReference type="Pfam" id="PF07331"/>
    </source>
</evidence>
<reference evidence="3 4" key="1">
    <citation type="submission" date="2018-06" db="EMBL/GenBank/DDBJ databases">
        <title>Genomic Encyclopedia of Type Strains, Phase IV (KMG-IV): sequencing the most valuable type-strain genomes for metagenomic binning, comparative biology and taxonomic classification.</title>
        <authorList>
            <person name="Goeker M."/>
        </authorList>
    </citation>
    <scope>NUCLEOTIDE SEQUENCE [LARGE SCALE GENOMIC DNA]</scope>
    <source>
        <strain evidence="3 4">DSM 26720</strain>
    </source>
</reference>
<gene>
    <name evidence="3" type="ORF">C7374_11140</name>
</gene>
<keyword evidence="1" id="KW-0472">Membrane</keyword>
<evidence type="ECO:0000313" key="4">
    <source>
        <dbReference type="Proteomes" id="UP000249453"/>
    </source>
</evidence>
<dbReference type="RefSeq" id="WP_146612730.1">
    <property type="nucleotide sequence ID" value="NZ_JBHEEY010000011.1"/>
</dbReference>
<comment type="caution">
    <text evidence="3">The sequence shown here is derived from an EMBL/GenBank/DDBJ whole genome shotgun (WGS) entry which is preliminary data.</text>
</comment>
<keyword evidence="4" id="KW-1185">Reference proteome</keyword>
<evidence type="ECO:0000313" key="3">
    <source>
        <dbReference type="EMBL" id="RAK27046.1"/>
    </source>
</evidence>
<feature type="transmembrane region" description="Helical" evidence="1">
    <location>
        <begin position="77"/>
        <end position="95"/>
    </location>
</feature>
<organism evidence="3 4">
    <name type="scientific">Falsochrobactrum ovis</name>
    <dbReference type="NCBI Taxonomy" id="1293442"/>
    <lineage>
        <taxon>Bacteria</taxon>
        <taxon>Pseudomonadati</taxon>
        <taxon>Pseudomonadota</taxon>
        <taxon>Alphaproteobacteria</taxon>
        <taxon>Hyphomicrobiales</taxon>
        <taxon>Brucellaceae</taxon>
        <taxon>Falsochrobactrum</taxon>
    </lineage>
</organism>
<dbReference type="Pfam" id="PF07331">
    <property type="entry name" value="TctB"/>
    <property type="match status" value="1"/>
</dbReference>
<sequence>MRFSDTTLGAFFLLYGVLLTGYAWQLPDIPGQQYGAATFPLLISIGFIACSLRLLYEGIRQGKQPWVNLAAEVKSPRALAGVATTLLLVIFYIFFAQSVGFIPTAILMTFIMFLILKVHPVKAAILAIIAAFACDFIFRTMLLVPLPFGLMPRLPW</sequence>
<dbReference type="InterPro" id="IPR009936">
    <property type="entry name" value="DUF1468"/>
</dbReference>
<feature type="transmembrane region" description="Helical" evidence="1">
    <location>
        <begin position="101"/>
        <end position="118"/>
    </location>
</feature>
<protein>
    <submittedName>
        <fullName evidence="3">Tripartite tricarboxylate transporter TctB family protein</fullName>
    </submittedName>
</protein>
<feature type="transmembrane region" description="Helical" evidence="1">
    <location>
        <begin position="125"/>
        <end position="148"/>
    </location>
</feature>
<dbReference type="Proteomes" id="UP000249453">
    <property type="component" value="Unassembled WGS sequence"/>
</dbReference>
<accession>A0A364JTD4</accession>
<proteinExistence type="predicted"/>
<dbReference type="OrthoDB" id="6174504at2"/>
<feature type="domain" description="DUF1468" evidence="2">
    <location>
        <begin position="9"/>
        <end position="147"/>
    </location>
</feature>
<name>A0A364JTD4_9HYPH</name>
<keyword evidence="1" id="KW-1133">Transmembrane helix</keyword>
<keyword evidence="1" id="KW-0812">Transmembrane</keyword>
<dbReference type="AlphaFoldDB" id="A0A364JTD4"/>
<dbReference type="EMBL" id="QLMK01000011">
    <property type="protein sequence ID" value="RAK27046.1"/>
    <property type="molecule type" value="Genomic_DNA"/>
</dbReference>
<feature type="transmembrane region" description="Helical" evidence="1">
    <location>
        <begin position="33"/>
        <end position="56"/>
    </location>
</feature>
<evidence type="ECO:0000256" key="1">
    <source>
        <dbReference type="SAM" id="Phobius"/>
    </source>
</evidence>